<organism evidence="1 2">
    <name type="scientific">Sphingopyxis soli</name>
    <dbReference type="NCBI Taxonomy" id="592051"/>
    <lineage>
        <taxon>Bacteria</taxon>
        <taxon>Pseudomonadati</taxon>
        <taxon>Pseudomonadota</taxon>
        <taxon>Alphaproteobacteria</taxon>
        <taxon>Sphingomonadales</taxon>
        <taxon>Sphingomonadaceae</taxon>
        <taxon>Sphingopyxis</taxon>
    </lineage>
</organism>
<comment type="caution">
    <text evidence="1">The sequence shown here is derived from an EMBL/GenBank/DDBJ whole genome shotgun (WGS) entry which is preliminary data.</text>
</comment>
<name>A0ABP3XBM3_9SPHN</name>
<evidence type="ECO:0000313" key="1">
    <source>
        <dbReference type="EMBL" id="GAA0862448.1"/>
    </source>
</evidence>
<evidence type="ECO:0000313" key="2">
    <source>
        <dbReference type="Proteomes" id="UP001500738"/>
    </source>
</evidence>
<proteinExistence type="predicted"/>
<reference evidence="2" key="1">
    <citation type="journal article" date="2019" name="Int. J. Syst. Evol. Microbiol.">
        <title>The Global Catalogue of Microorganisms (GCM) 10K type strain sequencing project: providing services to taxonomists for standard genome sequencing and annotation.</title>
        <authorList>
            <consortium name="The Broad Institute Genomics Platform"/>
            <consortium name="The Broad Institute Genome Sequencing Center for Infectious Disease"/>
            <person name="Wu L."/>
            <person name="Ma J."/>
        </authorList>
    </citation>
    <scope>NUCLEOTIDE SEQUENCE [LARGE SCALE GENOMIC DNA]</scope>
    <source>
        <strain evidence="2">JCM 15910</strain>
    </source>
</reference>
<dbReference type="EMBL" id="BAAAFE010000003">
    <property type="protein sequence ID" value="GAA0862448.1"/>
    <property type="molecule type" value="Genomic_DNA"/>
</dbReference>
<dbReference type="RefSeq" id="WP_215351161.1">
    <property type="nucleotide sequence ID" value="NZ_BAAAFE010000003.1"/>
</dbReference>
<accession>A0ABP3XBM3</accession>
<protein>
    <submittedName>
        <fullName evidence="1">Uncharacterized protein</fullName>
    </submittedName>
</protein>
<gene>
    <name evidence="1" type="ORF">GCM10009115_09140</name>
</gene>
<keyword evidence="2" id="KW-1185">Reference proteome</keyword>
<dbReference type="Proteomes" id="UP001500738">
    <property type="component" value="Unassembled WGS sequence"/>
</dbReference>
<sequence length="186" mass="20626">MSLLDDCNRAVFNVRQPHIDYLLGLGATPEAIATLGYRQPPFGVERIDVDDAGRWWPEPEGKPALIVPVFERGEMIDIVAFRSSASARWWWRIGCGSILGADLLNDVWPIGPLRIVSTPLQWLCEGGNAVCILDWSCPDYELSPMRDREALACDSPMLAARLRKRLSQPRKVPPISVMTGGARDAA</sequence>